<reference evidence="2 3" key="1">
    <citation type="submission" date="2023-09" db="EMBL/GenBank/DDBJ databases">
        <title>Nesidiocoris tenuis whole genome shotgun sequence.</title>
        <authorList>
            <person name="Shibata T."/>
            <person name="Shimoda M."/>
            <person name="Kobayashi T."/>
            <person name="Uehara T."/>
        </authorList>
    </citation>
    <scope>NUCLEOTIDE SEQUENCE [LARGE SCALE GENOMIC DNA]</scope>
    <source>
        <strain evidence="2 3">Japan</strain>
    </source>
</reference>
<keyword evidence="3" id="KW-1185">Reference proteome</keyword>
<evidence type="ECO:0000313" key="2">
    <source>
        <dbReference type="EMBL" id="BES90614.1"/>
    </source>
</evidence>
<dbReference type="EMBL" id="AP028910">
    <property type="protein sequence ID" value="BES90614.1"/>
    <property type="molecule type" value="Genomic_DNA"/>
</dbReference>
<name>A0ABN7AHC9_9HEMI</name>
<sequence>MSSALPVSVFAISLMLALGSCPGEGATGVVQAVVYGLIGSPVYHKEVPVKLDPGVGQRRNPGFEAIHGHKAVHLIERLGLGMDGREAQRLEAQRIRDARIPYEDAQLNYVAPNY</sequence>
<evidence type="ECO:0008006" key="4">
    <source>
        <dbReference type="Google" id="ProtNLM"/>
    </source>
</evidence>
<organism evidence="2 3">
    <name type="scientific">Nesidiocoris tenuis</name>
    <dbReference type="NCBI Taxonomy" id="355587"/>
    <lineage>
        <taxon>Eukaryota</taxon>
        <taxon>Metazoa</taxon>
        <taxon>Ecdysozoa</taxon>
        <taxon>Arthropoda</taxon>
        <taxon>Hexapoda</taxon>
        <taxon>Insecta</taxon>
        <taxon>Pterygota</taxon>
        <taxon>Neoptera</taxon>
        <taxon>Paraneoptera</taxon>
        <taxon>Hemiptera</taxon>
        <taxon>Heteroptera</taxon>
        <taxon>Panheteroptera</taxon>
        <taxon>Cimicomorpha</taxon>
        <taxon>Miridae</taxon>
        <taxon>Dicyphina</taxon>
        <taxon>Nesidiocoris</taxon>
    </lineage>
</organism>
<dbReference type="Proteomes" id="UP001307889">
    <property type="component" value="Chromosome 2"/>
</dbReference>
<gene>
    <name evidence="2" type="ORF">NTJ_03423</name>
</gene>
<evidence type="ECO:0000313" key="3">
    <source>
        <dbReference type="Proteomes" id="UP001307889"/>
    </source>
</evidence>
<proteinExistence type="predicted"/>
<keyword evidence="1" id="KW-0732">Signal</keyword>
<protein>
    <recommendedName>
        <fullName evidence="4">Peptidase S8 pro-domain domain-containing protein</fullName>
    </recommendedName>
</protein>
<feature type="signal peptide" evidence="1">
    <location>
        <begin position="1"/>
        <end position="19"/>
    </location>
</feature>
<accession>A0ABN7AHC9</accession>
<feature type="chain" id="PRO_5046066500" description="Peptidase S8 pro-domain domain-containing protein" evidence="1">
    <location>
        <begin position="20"/>
        <end position="114"/>
    </location>
</feature>
<evidence type="ECO:0000256" key="1">
    <source>
        <dbReference type="SAM" id="SignalP"/>
    </source>
</evidence>